<feature type="transmembrane region" description="Helical" evidence="1">
    <location>
        <begin position="410"/>
        <end position="431"/>
    </location>
</feature>
<dbReference type="Proteomes" id="UP000076842">
    <property type="component" value="Unassembled WGS sequence"/>
</dbReference>
<dbReference type="Pfam" id="PF23317">
    <property type="entry name" value="YVC1_C"/>
    <property type="match status" value="1"/>
</dbReference>
<gene>
    <name evidence="4" type="ORF">CALCODRAFT_491957</name>
</gene>
<keyword evidence="1" id="KW-0472">Membrane</keyword>
<dbReference type="InterPro" id="IPR056337">
    <property type="entry name" value="LHD_YVC1"/>
</dbReference>
<dbReference type="Pfam" id="PF23190">
    <property type="entry name" value="LHD_TRPY1"/>
    <property type="match status" value="1"/>
</dbReference>
<dbReference type="STRING" id="1353952.A0A165IKT3"/>
<evidence type="ECO:0000313" key="4">
    <source>
        <dbReference type="EMBL" id="KZT60703.1"/>
    </source>
</evidence>
<dbReference type="AlphaFoldDB" id="A0A165IKT3"/>
<evidence type="ECO:0000259" key="2">
    <source>
        <dbReference type="Pfam" id="PF23190"/>
    </source>
</evidence>
<feature type="transmembrane region" description="Helical" evidence="1">
    <location>
        <begin position="282"/>
        <end position="304"/>
    </location>
</feature>
<sequence length="609" mass="69550">MADGDYEERAALIEFPASNPSALTVSRIVKRLRAMVLDLIPIEIEESSLIDSTSRIITPAVINAFGKAAGDFQEALPFCLLRARRTFEEEAQRNAADYDENMARAIACEVLARKLVHVVSPERLNHVMSKRFRYKTWDGDESSAVSALETAIDQHCTIFLSSTEAQHVVQSLWNGDWVQKNNSEFDIEYVPYAPPNNRSWWQALDPDRLSVPSYQNWLRVCFWILFLVDFTQAVKQPLDRLDPKHQFDIWEIMLYTQAVAYTLEEITKTYQNVRYYTWKAAFSFWVCVSLITDALLISAFTYRVAGIASPDQQVSLHYHLRSFQILSFLLELLTVVDGFKYIGTMQICVSRMLKESGIFFALLAIIAVGFIQAMFALDAADGANDQTSWDIINLLLQALLQLTPRGYSSFGLFLFYSWNVITSIILLNILISLFSSAYAEVTDHAEAEFLTFFAHKTIDMIRAPDNFVYPAPFNLIETFLIIPWQPVLSRDVFTKINRVVMTVLFFIPLSVIALHESHLNTRKSNLIRSLFNSIEQPEDDIDEARDPPCDDPQGNISTIPFEEIVAAFPNITQSSEESILAQIAHLRDKLDYLIMRLDFDSKDKQNGER</sequence>
<protein>
    <submittedName>
        <fullName evidence="4">Calcium activated cation channel</fullName>
    </submittedName>
</protein>
<dbReference type="InParanoid" id="A0A165IKT3"/>
<reference evidence="4 5" key="1">
    <citation type="journal article" date="2016" name="Mol. Biol. Evol.">
        <title>Comparative Genomics of Early-Diverging Mushroom-Forming Fungi Provides Insights into the Origins of Lignocellulose Decay Capabilities.</title>
        <authorList>
            <person name="Nagy L.G."/>
            <person name="Riley R."/>
            <person name="Tritt A."/>
            <person name="Adam C."/>
            <person name="Daum C."/>
            <person name="Floudas D."/>
            <person name="Sun H."/>
            <person name="Yadav J.S."/>
            <person name="Pangilinan J."/>
            <person name="Larsson K.H."/>
            <person name="Matsuura K."/>
            <person name="Barry K."/>
            <person name="Labutti K."/>
            <person name="Kuo R."/>
            <person name="Ohm R.A."/>
            <person name="Bhattacharya S.S."/>
            <person name="Shirouzu T."/>
            <person name="Yoshinaga Y."/>
            <person name="Martin F.M."/>
            <person name="Grigoriev I.V."/>
            <person name="Hibbett D.S."/>
        </authorList>
    </citation>
    <scope>NUCLEOTIDE SEQUENCE [LARGE SCALE GENOMIC DNA]</scope>
    <source>
        <strain evidence="4 5">HHB12733</strain>
    </source>
</reference>
<feature type="transmembrane region" description="Helical" evidence="1">
    <location>
        <begin position="357"/>
        <end position="377"/>
    </location>
</feature>
<dbReference type="OrthoDB" id="301415at2759"/>
<keyword evidence="5" id="KW-1185">Reference proteome</keyword>
<evidence type="ECO:0000259" key="3">
    <source>
        <dbReference type="Pfam" id="PF23317"/>
    </source>
</evidence>
<feature type="domain" description="YVC1 N-terminal linker helical" evidence="2">
    <location>
        <begin position="25"/>
        <end position="203"/>
    </location>
</feature>
<feature type="domain" description="Calcium channel YVC1-like C-terminal transmembrane" evidence="3">
    <location>
        <begin position="250"/>
        <end position="512"/>
    </location>
</feature>
<feature type="transmembrane region" description="Helical" evidence="1">
    <location>
        <begin position="316"/>
        <end position="336"/>
    </location>
</feature>
<evidence type="ECO:0000256" key="1">
    <source>
        <dbReference type="SAM" id="Phobius"/>
    </source>
</evidence>
<keyword evidence="1" id="KW-1133">Transmembrane helix</keyword>
<dbReference type="InterPro" id="IPR052971">
    <property type="entry name" value="TRP_calcium_channel"/>
</dbReference>
<dbReference type="EMBL" id="KV423928">
    <property type="protein sequence ID" value="KZT60703.1"/>
    <property type="molecule type" value="Genomic_DNA"/>
</dbReference>
<dbReference type="PANTHER" id="PTHR35859">
    <property type="entry name" value="NONSELECTIVE CATION CHANNEL PROTEIN"/>
    <property type="match status" value="1"/>
</dbReference>
<organism evidence="4 5">
    <name type="scientific">Calocera cornea HHB12733</name>
    <dbReference type="NCBI Taxonomy" id="1353952"/>
    <lineage>
        <taxon>Eukaryota</taxon>
        <taxon>Fungi</taxon>
        <taxon>Dikarya</taxon>
        <taxon>Basidiomycota</taxon>
        <taxon>Agaricomycotina</taxon>
        <taxon>Dacrymycetes</taxon>
        <taxon>Dacrymycetales</taxon>
        <taxon>Dacrymycetaceae</taxon>
        <taxon>Calocera</taxon>
    </lineage>
</organism>
<accession>A0A165IKT3</accession>
<dbReference type="PANTHER" id="PTHR35859:SF4">
    <property type="entry name" value="MEMBRANE CHANNEL PROTEIN, PUTATIVE (AFU_ORTHOLOGUE AFUA_6G11300)-RELATED"/>
    <property type="match status" value="1"/>
</dbReference>
<dbReference type="InterPro" id="IPR056336">
    <property type="entry name" value="YVC1_C"/>
</dbReference>
<feature type="transmembrane region" description="Helical" evidence="1">
    <location>
        <begin position="496"/>
        <end position="514"/>
    </location>
</feature>
<proteinExistence type="predicted"/>
<name>A0A165IKT3_9BASI</name>
<evidence type="ECO:0000313" key="5">
    <source>
        <dbReference type="Proteomes" id="UP000076842"/>
    </source>
</evidence>
<feature type="transmembrane region" description="Helical" evidence="1">
    <location>
        <begin position="466"/>
        <end position="484"/>
    </location>
</feature>
<keyword evidence="1" id="KW-0812">Transmembrane</keyword>